<dbReference type="PROSITE" id="PS50932">
    <property type="entry name" value="HTH_LACI_2"/>
    <property type="match status" value="1"/>
</dbReference>
<dbReference type="STRING" id="63186.ZOBELLIA_3897"/>
<feature type="domain" description="HTH lacI-type" evidence="4">
    <location>
        <begin position="4"/>
        <end position="58"/>
    </location>
</feature>
<evidence type="ECO:0000259" key="4">
    <source>
        <dbReference type="PROSITE" id="PS50932"/>
    </source>
</evidence>
<dbReference type="Pfam" id="PF13377">
    <property type="entry name" value="Peripla_BP_3"/>
    <property type="match status" value="1"/>
</dbReference>
<organism evidence="5 6">
    <name type="scientific">Zobellia galactanivorans (strain DSM 12802 / CCUG 47099 / CIP 106680 / NCIMB 13871 / Dsij)</name>
    <dbReference type="NCBI Taxonomy" id="63186"/>
    <lineage>
        <taxon>Bacteria</taxon>
        <taxon>Pseudomonadati</taxon>
        <taxon>Bacteroidota</taxon>
        <taxon>Flavobacteriia</taxon>
        <taxon>Flavobacteriales</taxon>
        <taxon>Flavobacteriaceae</taxon>
        <taxon>Zobellia</taxon>
    </lineage>
</organism>
<dbReference type="GO" id="GO:0000976">
    <property type="term" value="F:transcription cis-regulatory region binding"/>
    <property type="evidence" value="ECO:0007669"/>
    <property type="project" value="TreeGrafter"/>
</dbReference>
<reference evidence="5 6" key="2">
    <citation type="journal article" date="2012" name="Environ. Microbiol.">
        <title>Characterization of the first alginolytic operons in a marine bacterium: from their emergence in marine Flavobacteriia to their independent transfers to marine Proteobacteria and human gut Bacteroides.</title>
        <authorList>
            <person name="Thomas F."/>
            <person name="Barbeyron T."/>
            <person name="Tonon T."/>
            <person name="Genicot S."/>
            <person name="Czjzek M."/>
            <person name="Michel G."/>
        </authorList>
    </citation>
    <scope>NUCLEOTIDE SEQUENCE [LARGE SCALE GENOMIC DNA]</scope>
    <source>
        <strain evidence="6">DSM 12802 / CCUG 47099 / CIP 106680 / NCIMB 13871 / Dsij</strain>
    </source>
</reference>
<dbReference type="InterPro" id="IPR028082">
    <property type="entry name" value="Peripla_BP_I"/>
</dbReference>
<dbReference type="CDD" id="cd06267">
    <property type="entry name" value="PBP1_LacI_sugar_binding-like"/>
    <property type="match status" value="1"/>
</dbReference>
<evidence type="ECO:0000256" key="2">
    <source>
        <dbReference type="ARBA" id="ARBA00023125"/>
    </source>
</evidence>
<dbReference type="PATRIC" id="fig|63186.3.peg.3816"/>
<dbReference type="SUPFAM" id="SSF53822">
    <property type="entry name" value="Periplasmic binding protein-like I"/>
    <property type="match status" value="1"/>
</dbReference>
<dbReference type="HOGENOM" id="CLU_037628_6_0_10"/>
<evidence type="ECO:0000313" key="6">
    <source>
        <dbReference type="Proteomes" id="UP000008898"/>
    </source>
</evidence>
<dbReference type="InterPro" id="IPR000843">
    <property type="entry name" value="HTH_LacI"/>
</dbReference>
<reference evidence="6" key="1">
    <citation type="submission" date="2009-07" db="EMBL/GenBank/DDBJ databases">
        <title>Complete genome sequence of Zobellia galactanivorans Dsij.</title>
        <authorList>
            <consortium name="Genoscope - CEA"/>
        </authorList>
    </citation>
    <scope>NUCLEOTIDE SEQUENCE [LARGE SCALE GENOMIC DNA]</scope>
    <source>
        <strain evidence="6">DSM 12802 / CCUG 47099 / CIP 106680 / NCIMB 13871 / Dsij</strain>
    </source>
</reference>
<proteinExistence type="predicted"/>
<dbReference type="Gene3D" id="1.10.260.40">
    <property type="entry name" value="lambda repressor-like DNA-binding domains"/>
    <property type="match status" value="1"/>
</dbReference>
<keyword evidence="2" id="KW-0238">DNA-binding</keyword>
<keyword evidence="1" id="KW-0805">Transcription regulation</keyword>
<dbReference type="PANTHER" id="PTHR30146">
    <property type="entry name" value="LACI-RELATED TRANSCRIPTIONAL REPRESSOR"/>
    <property type="match status" value="1"/>
</dbReference>
<dbReference type="Pfam" id="PF00356">
    <property type="entry name" value="LacI"/>
    <property type="match status" value="1"/>
</dbReference>
<gene>
    <name evidence="5" type="ordered locus">zobellia_3897</name>
</gene>
<keyword evidence="6" id="KW-1185">Reference proteome</keyword>
<dbReference type="PANTHER" id="PTHR30146:SF109">
    <property type="entry name" value="HTH-TYPE TRANSCRIPTIONAL REGULATOR GALS"/>
    <property type="match status" value="1"/>
</dbReference>
<protein>
    <submittedName>
        <fullName evidence="5">LacI-type transcriptional regulator</fullName>
    </submittedName>
</protein>
<dbReference type="SMART" id="SM00354">
    <property type="entry name" value="HTH_LACI"/>
    <property type="match status" value="1"/>
</dbReference>
<dbReference type="InterPro" id="IPR046335">
    <property type="entry name" value="LacI/GalR-like_sensor"/>
</dbReference>
<dbReference type="RefSeq" id="WP_013995225.1">
    <property type="nucleotide sequence ID" value="NC_015844.1"/>
</dbReference>
<dbReference type="EMBL" id="FP476056">
    <property type="protein sequence ID" value="CAZ98035.1"/>
    <property type="molecule type" value="Genomic_DNA"/>
</dbReference>
<dbReference type="CDD" id="cd01392">
    <property type="entry name" value="HTH_LacI"/>
    <property type="match status" value="1"/>
</dbReference>
<keyword evidence="3" id="KW-0804">Transcription</keyword>
<dbReference type="Proteomes" id="UP000008898">
    <property type="component" value="Chromosome"/>
</dbReference>
<dbReference type="InterPro" id="IPR010982">
    <property type="entry name" value="Lambda_DNA-bd_dom_sf"/>
</dbReference>
<evidence type="ECO:0000313" key="5">
    <source>
        <dbReference type="EMBL" id="CAZ98035.1"/>
    </source>
</evidence>
<dbReference type="KEGG" id="zga:ZOBELLIA_3897"/>
<dbReference type="AlphaFoldDB" id="G0L2B9"/>
<dbReference type="GO" id="GO:0003700">
    <property type="term" value="F:DNA-binding transcription factor activity"/>
    <property type="evidence" value="ECO:0007669"/>
    <property type="project" value="TreeGrafter"/>
</dbReference>
<accession>G0L2B9</accession>
<evidence type="ECO:0000256" key="3">
    <source>
        <dbReference type="ARBA" id="ARBA00023163"/>
    </source>
</evidence>
<dbReference type="Gene3D" id="3.40.50.2300">
    <property type="match status" value="2"/>
</dbReference>
<sequence>MSKITLKKIATHFNVSISTVSKAINDSYEISEQLRTKIQDYAKANNYRPNKVALNLLNRNTKTIGIVIPNILNYFFVQVLYGIESVADIKGYSIITCITNQSLEKETKTLELLSAGSVDGIIISSAADESELPGHVPQIKKLHDNQIPMVMFDRVTDLIQCDKVIVDDYEAGYKATRFFINTGCRTIAVVTPIEDSNISKLRIDGYKKALDEMGVDFDEKLIVPIGKEDDLDITMSFLLNYRPIDAIMTLDEITAVKVMSIVQSRGYRVPEDISIIGFTNGELSKYVTPSLTMVSQHGKYIGETTVDILIDRIENKDSKKEFETKVVKTSLIVRNSTKKPL</sequence>
<evidence type="ECO:0000256" key="1">
    <source>
        <dbReference type="ARBA" id="ARBA00023015"/>
    </source>
</evidence>
<name>G0L2B9_ZOBGA</name>
<dbReference type="SUPFAM" id="SSF47413">
    <property type="entry name" value="lambda repressor-like DNA-binding domains"/>
    <property type="match status" value="1"/>
</dbReference>
<dbReference type="OrthoDB" id="9768806at2"/>